<comment type="cofactor">
    <cofactor evidence="1">
        <name>heme b</name>
        <dbReference type="ChEBI" id="CHEBI:60344"/>
    </cofactor>
</comment>
<evidence type="ECO:0000256" key="11">
    <source>
        <dbReference type="ARBA" id="ARBA00023242"/>
    </source>
</evidence>
<evidence type="ECO:0000256" key="13">
    <source>
        <dbReference type="RuleBase" id="RU000625"/>
    </source>
</evidence>
<reference evidence="16 17" key="1">
    <citation type="journal article" date="2011" name="Science">
        <title>The Selaginella genome identifies genetic changes associated with the evolution of vascular plants.</title>
        <authorList>
            <person name="Banks J.A."/>
            <person name="Nishiyama T."/>
            <person name="Hasebe M."/>
            <person name="Bowman J.L."/>
            <person name="Gribskov M."/>
            <person name="dePamphilis C."/>
            <person name="Albert V.A."/>
            <person name="Aono N."/>
            <person name="Aoyama T."/>
            <person name="Ambrose B.A."/>
            <person name="Ashton N.W."/>
            <person name="Axtell M.J."/>
            <person name="Barker E."/>
            <person name="Barker M.S."/>
            <person name="Bennetzen J.L."/>
            <person name="Bonawitz N.D."/>
            <person name="Chapple C."/>
            <person name="Cheng C."/>
            <person name="Correa L.G."/>
            <person name="Dacre M."/>
            <person name="DeBarry J."/>
            <person name="Dreyer I."/>
            <person name="Elias M."/>
            <person name="Engstrom E.M."/>
            <person name="Estelle M."/>
            <person name="Feng L."/>
            <person name="Finet C."/>
            <person name="Floyd S.K."/>
            <person name="Frommer W.B."/>
            <person name="Fujita T."/>
            <person name="Gramzow L."/>
            <person name="Gutensohn M."/>
            <person name="Harholt J."/>
            <person name="Hattori M."/>
            <person name="Heyl A."/>
            <person name="Hirai T."/>
            <person name="Hiwatashi Y."/>
            <person name="Ishikawa M."/>
            <person name="Iwata M."/>
            <person name="Karol K.G."/>
            <person name="Koehler B."/>
            <person name="Kolukisaoglu U."/>
            <person name="Kubo M."/>
            <person name="Kurata T."/>
            <person name="Lalonde S."/>
            <person name="Li K."/>
            <person name="Li Y."/>
            <person name="Litt A."/>
            <person name="Lyons E."/>
            <person name="Manning G."/>
            <person name="Maruyama T."/>
            <person name="Michael T.P."/>
            <person name="Mikami K."/>
            <person name="Miyazaki S."/>
            <person name="Morinaga S."/>
            <person name="Murata T."/>
            <person name="Mueller-Roeber B."/>
            <person name="Nelson D.R."/>
            <person name="Obara M."/>
            <person name="Oguri Y."/>
            <person name="Olmstead R.G."/>
            <person name="Onodera N."/>
            <person name="Petersen B.L."/>
            <person name="Pils B."/>
            <person name="Prigge M."/>
            <person name="Rensing S.A."/>
            <person name="Riano-Pachon D.M."/>
            <person name="Roberts A.W."/>
            <person name="Sato Y."/>
            <person name="Scheller H.V."/>
            <person name="Schulz B."/>
            <person name="Schulz C."/>
            <person name="Shakirov E.V."/>
            <person name="Shibagaki N."/>
            <person name="Shinohara N."/>
            <person name="Shippen D.E."/>
            <person name="Soerensen I."/>
            <person name="Sotooka R."/>
            <person name="Sugimoto N."/>
            <person name="Sugita M."/>
            <person name="Sumikawa N."/>
            <person name="Tanurdzic M."/>
            <person name="Theissen G."/>
            <person name="Ulvskov P."/>
            <person name="Wakazuki S."/>
            <person name="Weng J.K."/>
            <person name="Willats W.W."/>
            <person name="Wipf D."/>
            <person name="Wolf P.G."/>
            <person name="Yang L."/>
            <person name="Zimmer A.D."/>
            <person name="Zhu Q."/>
            <person name="Mitros T."/>
            <person name="Hellsten U."/>
            <person name="Loque D."/>
            <person name="Otillar R."/>
            <person name="Salamov A."/>
            <person name="Schmutz J."/>
            <person name="Shapiro H."/>
            <person name="Lindquist E."/>
            <person name="Lucas S."/>
            <person name="Rokhsar D."/>
            <person name="Grigoriev I.V."/>
        </authorList>
    </citation>
    <scope>NUCLEOTIDE SEQUENCE [LARGE SCALE GENOMIC DNA]</scope>
</reference>
<comment type="similarity">
    <text evidence="4 13">Belongs to the plant globin family.</text>
</comment>
<comment type="subunit">
    <text evidence="5">Homodimer.</text>
</comment>
<sequence length="190" mass="21056">MFPLSSKVGIQGILSSAFSRQPPVCLAVRASAESKSNAELVKDSWRVLKRDAGTHATAFFLKIFEIAPTAKQLFSFMRDSTVPAEANPHLKSHALVVFTMTCEAAILLGEDPTLAALRPKLLEMGHTHVVHKVIDEHFDVVKYALLETLKEALKDEWSPSMKAAWAEAYDAVTKIIKDEMHAVRRMEVAV</sequence>
<dbReference type="PANTHER" id="PTHR22924:SF98">
    <property type="entry name" value="NON-SYMBIOTIC HEMOGLOBIN 3"/>
    <property type="match status" value="1"/>
</dbReference>
<dbReference type="PANTHER" id="PTHR22924">
    <property type="entry name" value="LEGHEMOGLOBIN-RELATED"/>
    <property type="match status" value="1"/>
</dbReference>
<evidence type="ECO:0000256" key="5">
    <source>
        <dbReference type="ARBA" id="ARBA00011738"/>
    </source>
</evidence>
<keyword evidence="6" id="KW-0963">Cytoplasm</keyword>
<evidence type="ECO:0000259" key="14">
    <source>
        <dbReference type="PROSITE" id="PS01033"/>
    </source>
</evidence>
<evidence type="ECO:0000313" key="15">
    <source>
        <dbReference type="EMBL" id="EFJ10590.1"/>
    </source>
</evidence>
<evidence type="ECO:0000256" key="3">
    <source>
        <dbReference type="ARBA" id="ARBA00004496"/>
    </source>
</evidence>
<dbReference type="OMA" id="WIRESWN"/>
<organism evidence="17">
    <name type="scientific">Selaginella moellendorffii</name>
    <name type="common">Spikemoss</name>
    <dbReference type="NCBI Taxonomy" id="88036"/>
    <lineage>
        <taxon>Eukaryota</taxon>
        <taxon>Viridiplantae</taxon>
        <taxon>Streptophyta</taxon>
        <taxon>Embryophyta</taxon>
        <taxon>Tracheophyta</taxon>
        <taxon>Lycopodiopsida</taxon>
        <taxon>Selaginellales</taxon>
        <taxon>Selaginellaceae</taxon>
        <taxon>Selaginella</taxon>
    </lineage>
</organism>
<dbReference type="CDD" id="cd14784">
    <property type="entry name" value="class1_nsHb-like"/>
    <property type="match status" value="1"/>
</dbReference>
<comment type="subcellular location">
    <subcellularLocation>
        <location evidence="3">Cytoplasm</location>
    </subcellularLocation>
    <subcellularLocation>
        <location evidence="2">Nucleus</location>
    </subcellularLocation>
</comment>
<dbReference type="Gramene" id="EFJ35329">
    <property type="protein sequence ID" value="EFJ35329"/>
    <property type="gene ID" value="SELMODRAFT_80203"/>
</dbReference>
<dbReference type="STRING" id="88036.D8QX12"/>
<dbReference type="GO" id="GO:0019825">
    <property type="term" value="F:oxygen binding"/>
    <property type="evidence" value="ECO:0007669"/>
    <property type="project" value="InterPro"/>
</dbReference>
<dbReference type="Pfam" id="PF00042">
    <property type="entry name" value="Globin"/>
    <property type="match status" value="1"/>
</dbReference>
<dbReference type="SUPFAM" id="SSF46458">
    <property type="entry name" value="Globin-like"/>
    <property type="match status" value="1"/>
</dbReference>
<evidence type="ECO:0000256" key="2">
    <source>
        <dbReference type="ARBA" id="ARBA00004123"/>
    </source>
</evidence>
<dbReference type="Gramene" id="EFJ10590">
    <property type="protein sequence ID" value="EFJ10590"/>
    <property type="gene ID" value="SELMODRAFT_183637"/>
</dbReference>
<dbReference type="FunCoup" id="D8QX12">
    <property type="interactions" value="326"/>
</dbReference>
<dbReference type="InterPro" id="IPR012292">
    <property type="entry name" value="Globin/Proto"/>
</dbReference>
<keyword evidence="7 13" id="KW-0349">Heme</keyword>
<dbReference type="InterPro" id="IPR009050">
    <property type="entry name" value="Globin-like_sf"/>
</dbReference>
<protein>
    <recommendedName>
        <fullName evidence="14">Globin domain-containing protein</fullName>
    </recommendedName>
</protein>
<accession>D8QX12</accession>
<evidence type="ECO:0000256" key="6">
    <source>
        <dbReference type="ARBA" id="ARBA00022490"/>
    </source>
</evidence>
<comment type="catalytic activity">
    <reaction evidence="12">
        <text>Fe(III)-heme b-[protein] + nitric oxide + H2O = Fe(II)-heme b-[protein] + nitrite + 2 H(+)</text>
        <dbReference type="Rhea" id="RHEA:77711"/>
        <dbReference type="Rhea" id="RHEA-COMP:18975"/>
        <dbReference type="Rhea" id="RHEA-COMP:18976"/>
        <dbReference type="ChEBI" id="CHEBI:15377"/>
        <dbReference type="ChEBI" id="CHEBI:15378"/>
        <dbReference type="ChEBI" id="CHEBI:16301"/>
        <dbReference type="ChEBI" id="CHEBI:16480"/>
        <dbReference type="ChEBI" id="CHEBI:55376"/>
        <dbReference type="ChEBI" id="CHEBI:60344"/>
    </reaction>
    <physiologicalReaction direction="right-to-left" evidence="12">
        <dbReference type="Rhea" id="RHEA:77713"/>
    </physiologicalReaction>
</comment>
<keyword evidence="17" id="KW-1185">Reference proteome</keyword>
<dbReference type="InParanoid" id="D8QX12"/>
<dbReference type="InterPro" id="IPR000971">
    <property type="entry name" value="Globin"/>
</dbReference>
<dbReference type="KEGG" id="smo:SELMODRAFT_183637"/>
<dbReference type="EMBL" id="GL377568">
    <property type="protein sequence ID" value="EFJ35329.1"/>
    <property type="molecule type" value="Genomic_DNA"/>
</dbReference>
<dbReference type="InterPro" id="IPR001032">
    <property type="entry name" value="Leghaemoglobin-like"/>
</dbReference>
<evidence type="ECO:0000256" key="12">
    <source>
        <dbReference type="ARBA" id="ARBA00048118"/>
    </source>
</evidence>
<dbReference type="GO" id="GO:0016491">
    <property type="term" value="F:oxidoreductase activity"/>
    <property type="evidence" value="ECO:0007669"/>
    <property type="project" value="UniProtKB-KW"/>
</dbReference>
<dbReference type="PRINTS" id="PR00188">
    <property type="entry name" value="PLANTGLOBIN"/>
</dbReference>
<dbReference type="GO" id="GO:0046872">
    <property type="term" value="F:metal ion binding"/>
    <property type="evidence" value="ECO:0007669"/>
    <property type="project" value="UniProtKB-KW"/>
</dbReference>
<evidence type="ECO:0000313" key="17">
    <source>
        <dbReference type="Proteomes" id="UP000001514"/>
    </source>
</evidence>
<dbReference type="GO" id="GO:0020037">
    <property type="term" value="F:heme binding"/>
    <property type="evidence" value="ECO:0007669"/>
    <property type="project" value="InterPro"/>
</dbReference>
<dbReference type="AlphaFoldDB" id="D8QX12"/>
<keyword evidence="8 13" id="KW-0479">Metal-binding</keyword>
<keyword evidence="11" id="KW-0539">Nucleus</keyword>
<evidence type="ECO:0000256" key="4">
    <source>
        <dbReference type="ARBA" id="ARBA00007609"/>
    </source>
</evidence>
<keyword evidence="9" id="KW-0560">Oxidoreductase</keyword>
<dbReference type="KEGG" id="smo:SELMODRAFT_80203"/>
<dbReference type="Gene3D" id="1.10.490.10">
    <property type="entry name" value="Globins"/>
    <property type="match status" value="1"/>
</dbReference>
<dbReference type="InterPro" id="IPR019824">
    <property type="entry name" value="Leghaemoglobin_Fe_BS"/>
</dbReference>
<dbReference type="HOGENOM" id="CLU_003827_11_2_1"/>
<proteinExistence type="inferred from homology"/>
<evidence type="ECO:0000313" key="16">
    <source>
        <dbReference type="EMBL" id="EFJ35329.1"/>
    </source>
</evidence>
<dbReference type="OrthoDB" id="436496at2759"/>
<dbReference type="Proteomes" id="UP000001514">
    <property type="component" value="Unassembled WGS sequence"/>
</dbReference>
<dbReference type="PROSITE" id="PS01033">
    <property type="entry name" value="GLOBIN"/>
    <property type="match status" value="1"/>
</dbReference>
<dbReference type="EMBL" id="GL377652">
    <property type="protein sequence ID" value="EFJ10590.1"/>
    <property type="molecule type" value="Genomic_DNA"/>
</dbReference>
<feature type="domain" description="Globin" evidence="14">
    <location>
        <begin position="32"/>
        <end position="181"/>
    </location>
</feature>
<evidence type="ECO:0000256" key="9">
    <source>
        <dbReference type="ARBA" id="ARBA00023002"/>
    </source>
</evidence>
<dbReference type="GO" id="GO:0005737">
    <property type="term" value="C:cytoplasm"/>
    <property type="evidence" value="ECO:0007669"/>
    <property type="project" value="UniProtKB-SubCell"/>
</dbReference>
<evidence type="ECO:0000256" key="1">
    <source>
        <dbReference type="ARBA" id="ARBA00001970"/>
    </source>
</evidence>
<evidence type="ECO:0000256" key="8">
    <source>
        <dbReference type="ARBA" id="ARBA00022723"/>
    </source>
</evidence>
<dbReference type="GO" id="GO:0005634">
    <property type="term" value="C:nucleus"/>
    <property type="evidence" value="ECO:0007669"/>
    <property type="project" value="UniProtKB-SubCell"/>
</dbReference>
<keyword evidence="10 13" id="KW-0408">Iron</keyword>
<evidence type="ECO:0000256" key="7">
    <source>
        <dbReference type="ARBA" id="ARBA00022617"/>
    </source>
</evidence>
<dbReference type="eggNOG" id="KOG3378">
    <property type="taxonomic scope" value="Eukaryota"/>
</dbReference>
<name>D8QX12_SELML</name>
<evidence type="ECO:0000256" key="10">
    <source>
        <dbReference type="ARBA" id="ARBA00023004"/>
    </source>
</evidence>
<gene>
    <name evidence="15" type="ORF">SELMODRAFT_183637</name>
    <name evidence="16" type="ORF">SELMODRAFT_80203</name>
</gene>
<dbReference type="PROSITE" id="PS00208">
    <property type="entry name" value="PLANT_GLOBIN"/>
    <property type="match status" value="1"/>
</dbReference>